<sequence>MVAWIQLFLDTPAESYDDAVRFWSAVTGWEPSPPRGEVGQFLTLLPPAGPSYVKLQAVDGPPRVHLDLDSDDRGAALAASLELGASPAWTYESVPVMRSPGGLLFCHTLSEGPPAGAAVLTRDGSTILDQVCIDIPAGHWEQEVEFWRDLTGRELEAATLPQFTRLPSAGGLRILLQRLDEPDGTVRAHPDLASADREADTRRHVALGAALVDVLDRWTVLVAPGGQVYCLTDRDPCG</sequence>
<dbReference type="InterPro" id="IPR029068">
    <property type="entry name" value="Glyas_Bleomycin-R_OHBP_Dase"/>
</dbReference>
<evidence type="ECO:0000259" key="1">
    <source>
        <dbReference type="Pfam" id="PF18029"/>
    </source>
</evidence>
<gene>
    <name evidence="2" type="ORF">AVDCRST_MAG32-2199</name>
</gene>
<feature type="domain" description="Glyoxalase-like" evidence="1">
    <location>
        <begin position="7"/>
        <end position="106"/>
    </location>
</feature>
<accession>A0A6J4NLE8</accession>
<dbReference type="Gene3D" id="3.10.180.10">
    <property type="entry name" value="2,3-Dihydroxybiphenyl 1,2-Dioxygenase, domain 1"/>
    <property type="match status" value="2"/>
</dbReference>
<dbReference type="PANTHER" id="PTHR35908">
    <property type="entry name" value="HYPOTHETICAL FUSION PROTEIN"/>
    <property type="match status" value="1"/>
</dbReference>
<proteinExistence type="predicted"/>
<name>A0A6J4NLE8_9ACTN</name>
<dbReference type="Pfam" id="PF18029">
    <property type="entry name" value="Glyoxalase_6"/>
    <property type="match status" value="2"/>
</dbReference>
<dbReference type="EMBL" id="CADCUM010000088">
    <property type="protein sequence ID" value="CAA9389148.1"/>
    <property type="molecule type" value="Genomic_DNA"/>
</dbReference>
<organism evidence="2">
    <name type="scientific">uncultured Nocardioides sp</name>
    <dbReference type="NCBI Taxonomy" id="198441"/>
    <lineage>
        <taxon>Bacteria</taxon>
        <taxon>Bacillati</taxon>
        <taxon>Actinomycetota</taxon>
        <taxon>Actinomycetes</taxon>
        <taxon>Propionibacteriales</taxon>
        <taxon>Nocardioidaceae</taxon>
        <taxon>Nocardioides</taxon>
        <taxon>environmental samples</taxon>
    </lineage>
</organism>
<dbReference type="PANTHER" id="PTHR35908:SF1">
    <property type="entry name" value="CONSERVED PROTEIN"/>
    <property type="match status" value="1"/>
</dbReference>
<dbReference type="InterPro" id="IPR041581">
    <property type="entry name" value="Glyoxalase_6"/>
</dbReference>
<protein>
    <recommendedName>
        <fullName evidence="1">Glyoxalase-like domain-containing protein</fullName>
    </recommendedName>
</protein>
<feature type="domain" description="Glyoxalase-like" evidence="1">
    <location>
        <begin position="130"/>
        <end position="232"/>
    </location>
</feature>
<evidence type="ECO:0000313" key="2">
    <source>
        <dbReference type="EMBL" id="CAA9389148.1"/>
    </source>
</evidence>
<reference evidence="2" key="1">
    <citation type="submission" date="2020-02" db="EMBL/GenBank/DDBJ databases">
        <authorList>
            <person name="Meier V. D."/>
        </authorList>
    </citation>
    <scope>NUCLEOTIDE SEQUENCE</scope>
    <source>
        <strain evidence="2">AVDCRST_MAG32</strain>
    </source>
</reference>
<dbReference type="AlphaFoldDB" id="A0A6J4NLE8"/>